<feature type="transmembrane region" description="Helical" evidence="5">
    <location>
        <begin position="103"/>
        <end position="123"/>
    </location>
</feature>
<dbReference type="RefSeq" id="WP_090896641.1">
    <property type="nucleotide sequence ID" value="NZ_CZPZ01000012.1"/>
</dbReference>
<dbReference type="OrthoDB" id="9794225at2"/>
<dbReference type="GO" id="GO:0005262">
    <property type="term" value="F:calcium channel activity"/>
    <property type="evidence" value="ECO:0007669"/>
    <property type="project" value="TreeGrafter"/>
</dbReference>
<keyword evidence="3 5" id="KW-1133">Transmembrane helix</keyword>
<dbReference type="STRING" id="1742973.COMA2_20152"/>
<evidence type="ECO:0000256" key="1">
    <source>
        <dbReference type="ARBA" id="ARBA00004141"/>
    </source>
</evidence>
<evidence type="ECO:0000313" key="7">
    <source>
        <dbReference type="EMBL" id="CUS35221.1"/>
    </source>
</evidence>
<keyword evidence="2 5" id="KW-0812">Transmembrane</keyword>
<feature type="transmembrane region" description="Helical" evidence="5">
    <location>
        <begin position="38"/>
        <end position="63"/>
    </location>
</feature>
<dbReference type="InterPro" id="IPR004481">
    <property type="entry name" value="K/Na/Ca-exchanger"/>
</dbReference>
<comment type="subcellular location">
    <subcellularLocation>
        <location evidence="1">Membrane</location>
        <topology evidence="1">Multi-pass membrane protein</topology>
    </subcellularLocation>
</comment>
<evidence type="ECO:0000256" key="5">
    <source>
        <dbReference type="SAM" id="Phobius"/>
    </source>
</evidence>
<dbReference type="EMBL" id="CZPZ01000012">
    <property type="protein sequence ID" value="CUS35221.1"/>
    <property type="molecule type" value="Genomic_DNA"/>
</dbReference>
<dbReference type="Pfam" id="PF01699">
    <property type="entry name" value="Na_Ca_ex"/>
    <property type="match status" value="2"/>
</dbReference>
<evidence type="ECO:0000256" key="4">
    <source>
        <dbReference type="ARBA" id="ARBA00023136"/>
    </source>
</evidence>
<proteinExistence type="predicted"/>
<feature type="transmembrane region" description="Helical" evidence="5">
    <location>
        <begin position="129"/>
        <end position="152"/>
    </location>
</feature>
<evidence type="ECO:0000256" key="3">
    <source>
        <dbReference type="ARBA" id="ARBA00022989"/>
    </source>
</evidence>
<reference evidence="8" key="1">
    <citation type="submission" date="2015-10" db="EMBL/GenBank/DDBJ databases">
        <authorList>
            <person name="Luecker S."/>
            <person name="Luecker S."/>
        </authorList>
    </citation>
    <scope>NUCLEOTIDE SEQUENCE [LARGE SCALE GENOMIC DNA]</scope>
</reference>
<feature type="transmembrane region" description="Helical" evidence="5">
    <location>
        <begin position="219"/>
        <end position="240"/>
    </location>
</feature>
<evidence type="ECO:0000256" key="2">
    <source>
        <dbReference type="ARBA" id="ARBA00022692"/>
    </source>
</evidence>
<organism evidence="7 8">
    <name type="scientific">Candidatus Nitrospira nitrificans</name>
    <dbReference type="NCBI Taxonomy" id="1742973"/>
    <lineage>
        <taxon>Bacteria</taxon>
        <taxon>Pseudomonadati</taxon>
        <taxon>Nitrospirota</taxon>
        <taxon>Nitrospiria</taxon>
        <taxon>Nitrospirales</taxon>
        <taxon>Nitrospiraceae</taxon>
        <taxon>Nitrospira</taxon>
    </lineage>
</organism>
<keyword evidence="8" id="KW-1185">Reference proteome</keyword>
<feature type="transmembrane region" description="Helical" evidence="5">
    <location>
        <begin position="188"/>
        <end position="207"/>
    </location>
</feature>
<feature type="transmembrane region" description="Helical" evidence="5">
    <location>
        <begin position="6"/>
        <end position="26"/>
    </location>
</feature>
<evidence type="ECO:0000313" key="8">
    <source>
        <dbReference type="Proteomes" id="UP000198736"/>
    </source>
</evidence>
<dbReference type="Gene3D" id="1.20.1420.30">
    <property type="entry name" value="NCX, central ion-binding region"/>
    <property type="match status" value="2"/>
</dbReference>
<keyword evidence="4 5" id="KW-0472">Membrane</keyword>
<dbReference type="InterPro" id="IPR044880">
    <property type="entry name" value="NCX_ion-bd_dom_sf"/>
</dbReference>
<dbReference type="Proteomes" id="UP000198736">
    <property type="component" value="Unassembled WGS sequence"/>
</dbReference>
<dbReference type="GO" id="GO:0005886">
    <property type="term" value="C:plasma membrane"/>
    <property type="evidence" value="ECO:0007669"/>
    <property type="project" value="TreeGrafter"/>
</dbReference>
<feature type="transmembrane region" description="Helical" evidence="5">
    <location>
        <begin position="69"/>
        <end position="91"/>
    </location>
</feature>
<sequence>MFLPWLFFVVSAAAIVFAGTKLSRYGDQIAELTGLGRLWIGVVLMAAATSLPEVFTTMSAGWIDAPDLAAGNLFGAGMSNMLTLGLIDLLYRQKRVWQQAALGHTLTATLAMVLTALAAFFVLLRIEVVHLGVGFESVMLLILYVLGMRLVFRQEDMARRQLEHKVVVEGMAEKPGSDGSRRDELRRAVRGFSVGALVLLIAAPALAWSAERIAEESGITATFIGTSLVAITTSLPELVVSISAVRLGAFDLAVGNLFGSNAFNMAAFFFADLAYRGGGLLSAVSSTHALTALWSIIMMNIGLMGIIYRAERRFMLIEPDSLLMIGIYVLGLWLLFNG</sequence>
<evidence type="ECO:0000259" key="6">
    <source>
        <dbReference type="Pfam" id="PF01699"/>
    </source>
</evidence>
<name>A0A0S4LCK1_9BACT</name>
<dbReference type="GO" id="GO:0008273">
    <property type="term" value="F:calcium, potassium:sodium antiporter activity"/>
    <property type="evidence" value="ECO:0007669"/>
    <property type="project" value="TreeGrafter"/>
</dbReference>
<dbReference type="PANTHER" id="PTHR10846">
    <property type="entry name" value="SODIUM/POTASSIUM/CALCIUM EXCHANGER"/>
    <property type="match status" value="1"/>
</dbReference>
<accession>A0A0S4LCK1</accession>
<feature type="domain" description="Sodium/calcium exchanger membrane region" evidence="6">
    <location>
        <begin position="191"/>
        <end position="336"/>
    </location>
</feature>
<dbReference type="GO" id="GO:0006874">
    <property type="term" value="P:intracellular calcium ion homeostasis"/>
    <property type="evidence" value="ECO:0007669"/>
    <property type="project" value="TreeGrafter"/>
</dbReference>
<dbReference type="InterPro" id="IPR004837">
    <property type="entry name" value="NaCa_Exmemb"/>
</dbReference>
<protein>
    <submittedName>
        <fullName evidence="7">Putative Sodium/calcium antiporter</fullName>
    </submittedName>
</protein>
<gene>
    <name evidence="7" type="ORF">COMA2_20152</name>
</gene>
<feature type="transmembrane region" description="Helical" evidence="5">
    <location>
        <begin position="320"/>
        <end position="336"/>
    </location>
</feature>
<dbReference type="PANTHER" id="PTHR10846:SF8">
    <property type="entry name" value="INNER MEMBRANE PROTEIN YRBG"/>
    <property type="match status" value="1"/>
</dbReference>
<feature type="domain" description="Sodium/calcium exchanger membrane region" evidence="6">
    <location>
        <begin position="5"/>
        <end position="148"/>
    </location>
</feature>
<dbReference type="AlphaFoldDB" id="A0A0S4LCK1"/>
<feature type="transmembrane region" description="Helical" evidence="5">
    <location>
        <begin position="252"/>
        <end position="271"/>
    </location>
</feature>
<feature type="transmembrane region" description="Helical" evidence="5">
    <location>
        <begin position="291"/>
        <end position="308"/>
    </location>
</feature>